<dbReference type="OrthoDB" id="9787280at2"/>
<dbReference type="EMBL" id="BHXQ01000001">
    <property type="protein sequence ID" value="GCC50196.1"/>
    <property type="molecule type" value="Genomic_DNA"/>
</dbReference>
<dbReference type="GO" id="GO:0004311">
    <property type="term" value="F:geranylgeranyl diphosphate synthase activity"/>
    <property type="evidence" value="ECO:0007669"/>
    <property type="project" value="InterPro"/>
</dbReference>
<dbReference type="SFLD" id="SFLDS00005">
    <property type="entry name" value="Isoprenoid_Synthase_Type_I"/>
    <property type="match status" value="1"/>
</dbReference>
<organism evidence="2 3">
    <name type="scientific">Chryseotalea sanaruensis</name>
    <dbReference type="NCBI Taxonomy" id="2482724"/>
    <lineage>
        <taxon>Bacteria</taxon>
        <taxon>Pseudomonadati</taxon>
        <taxon>Bacteroidota</taxon>
        <taxon>Cytophagia</taxon>
        <taxon>Cytophagales</taxon>
        <taxon>Chryseotaleaceae</taxon>
        <taxon>Chryseotalea</taxon>
    </lineage>
</organism>
<evidence type="ECO:0000313" key="2">
    <source>
        <dbReference type="EMBL" id="GCC50196.1"/>
    </source>
</evidence>
<dbReference type="InterPro" id="IPR019845">
    <property type="entry name" value="Squalene/phytoene_synthase_CS"/>
</dbReference>
<evidence type="ECO:0000313" key="3">
    <source>
        <dbReference type="Proteomes" id="UP000288227"/>
    </source>
</evidence>
<evidence type="ECO:0000256" key="1">
    <source>
        <dbReference type="ARBA" id="ARBA00022679"/>
    </source>
</evidence>
<dbReference type="Proteomes" id="UP000288227">
    <property type="component" value="Unassembled WGS sequence"/>
</dbReference>
<dbReference type="RefSeq" id="WP_127120845.1">
    <property type="nucleotide sequence ID" value="NZ_BHXQ01000001.1"/>
</dbReference>
<dbReference type="InterPro" id="IPR044843">
    <property type="entry name" value="Trans_IPPS_bact-type"/>
</dbReference>
<gene>
    <name evidence="2" type="ORF">SanaruYs_04110</name>
</gene>
<accession>A0A401U5X9</accession>
<dbReference type="PROSITE" id="PS01045">
    <property type="entry name" value="SQUALEN_PHYTOEN_SYN_2"/>
    <property type="match status" value="1"/>
</dbReference>
<dbReference type="InterPro" id="IPR008949">
    <property type="entry name" value="Isoprenoid_synthase_dom_sf"/>
</dbReference>
<keyword evidence="1" id="KW-0808">Transferase</keyword>
<protein>
    <submittedName>
        <fullName evidence="2">Phytoene/squalene synthase family protein</fullName>
    </submittedName>
</protein>
<dbReference type="InterPro" id="IPR033904">
    <property type="entry name" value="Trans_IPPS_HH"/>
</dbReference>
<dbReference type="PANTHER" id="PTHR31480">
    <property type="entry name" value="BIFUNCTIONAL LYCOPENE CYCLASE/PHYTOENE SYNTHASE"/>
    <property type="match status" value="1"/>
</dbReference>
<comment type="caution">
    <text evidence="2">The sequence shown here is derived from an EMBL/GenBank/DDBJ whole genome shotgun (WGS) entry which is preliminary data.</text>
</comment>
<dbReference type="AlphaFoldDB" id="A0A401U5X9"/>
<keyword evidence="3" id="KW-1185">Reference proteome</keyword>
<dbReference type="CDD" id="cd00683">
    <property type="entry name" value="Trans_IPPS_HH"/>
    <property type="match status" value="1"/>
</dbReference>
<dbReference type="InterPro" id="IPR002060">
    <property type="entry name" value="Squ/phyt_synthse"/>
</dbReference>
<name>A0A401U5X9_9BACT</name>
<dbReference type="GO" id="GO:0016117">
    <property type="term" value="P:carotenoid biosynthetic process"/>
    <property type="evidence" value="ECO:0007669"/>
    <property type="project" value="UniProtKB-ARBA"/>
</dbReference>
<dbReference type="SFLD" id="SFLDG01018">
    <property type="entry name" value="Squalene/Phytoene_Synthase_Lik"/>
    <property type="match status" value="1"/>
</dbReference>
<dbReference type="Gene3D" id="1.10.600.10">
    <property type="entry name" value="Farnesyl Diphosphate Synthase"/>
    <property type="match status" value="1"/>
</dbReference>
<sequence length="279" mass="32599">MTSKQLFDKVSIRTSRMTTRAYSTSFSLGIFCLKPEYRDPIYALYGWVRFADEIVDTFHDFDKKTLLERFRKDTYQAIEEGISLNPILNSFQHTVNTYKIEKELTDTFLRSMEWDLSKTIYDEQSMKEYILGSAEVVGLMSLRVFCKGDNALYEQLKPAAMSLGSAFQKVNFLRDLKADFSMGRVYFPELELDNLNEENKQQIEDSIQQDFDNALIGIKNLPKGARFGVYVAYVYYLSLFKKIQNAPSEIVLNNRIRVKNRHKIRLLAYSYVKHQLNLI</sequence>
<dbReference type="SFLD" id="SFLDG01212">
    <property type="entry name" value="Phytoene_synthase_like"/>
    <property type="match status" value="1"/>
</dbReference>
<dbReference type="SUPFAM" id="SSF48576">
    <property type="entry name" value="Terpenoid synthases"/>
    <property type="match status" value="1"/>
</dbReference>
<proteinExistence type="predicted"/>
<dbReference type="Pfam" id="PF00494">
    <property type="entry name" value="SQS_PSY"/>
    <property type="match status" value="1"/>
</dbReference>
<dbReference type="GO" id="GO:0051996">
    <property type="term" value="F:squalene synthase [NAD(P)H] activity"/>
    <property type="evidence" value="ECO:0007669"/>
    <property type="project" value="InterPro"/>
</dbReference>
<reference evidence="2 3" key="1">
    <citation type="submission" date="2018-11" db="EMBL/GenBank/DDBJ databases">
        <title>Chryseotalea sanarue gen. nov., sp., nov., a member of the family Cytophagaceae, isolated from a brackish lake in Hamamatsu Japan.</title>
        <authorList>
            <person name="Maejima Y."/>
            <person name="Iino T."/>
            <person name="Muraguchi Y."/>
            <person name="Fukuda K."/>
            <person name="Ohkuma M."/>
            <person name="Moriuchi R."/>
            <person name="Dohra H."/>
            <person name="Kimbara K."/>
            <person name="Shintani M."/>
        </authorList>
    </citation>
    <scope>NUCLEOTIDE SEQUENCE [LARGE SCALE GENOMIC DNA]</scope>
    <source>
        <strain evidence="2 3">Ys</strain>
    </source>
</reference>